<keyword evidence="2" id="KW-0862">Zinc</keyword>
<dbReference type="GO" id="GO:0048205">
    <property type="term" value="P:COPI coating of Golgi vesicle"/>
    <property type="evidence" value="ECO:0007669"/>
    <property type="project" value="TreeGrafter"/>
</dbReference>
<evidence type="ECO:0000256" key="3">
    <source>
        <dbReference type="SAM" id="MobiDB-lite"/>
    </source>
</evidence>
<organism evidence="4 5">
    <name type="scientific">Desmophyllum pertusum</name>
    <dbReference type="NCBI Taxonomy" id="174260"/>
    <lineage>
        <taxon>Eukaryota</taxon>
        <taxon>Metazoa</taxon>
        <taxon>Cnidaria</taxon>
        <taxon>Anthozoa</taxon>
        <taxon>Hexacorallia</taxon>
        <taxon>Scleractinia</taxon>
        <taxon>Caryophylliina</taxon>
        <taxon>Caryophylliidae</taxon>
        <taxon>Desmophyllum</taxon>
    </lineage>
</organism>
<protein>
    <submittedName>
        <fullName evidence="4">ADP-ribosylation factor GTPase-activating protein 2</fullName>
    </submittedName>
</protein>
<name>A0A9W9ZFP6_9CNID</name>
<dbReference type="OrthoDB" id="983479at2759"/>
<dbReference type="EMBL" id="MU826359">
    <property type="protein sequence ID" value="KAJ7379269.1"/>
    <property type="molecule type" value="Genomic_DNA"/>
</dbReference>
<proteinExistence type="predicted"/>
<feature type="compositionally biased region" description="Polar residues" evidence="3">
    <location>
        <begin position="81"/>
        <end position="96"/>
    </location>
</feature>
<dbReference type="AlphaFoldDB" id="A0A9W9ZFP6"/>
<feature type="region of interest" description="Disordered" evidence="3">
    <location>
        <begin position="81"/>
        <end position="139"/>
    </location>
</feature>
<dbReference type="Proteomes" id="UP001163046">
    <property type="component" value="Unassembled WGS sequence"/>
</dbReference>
<evidence type="ECO:0000313" key="5">
    <source>
        <dbReference type="Proteomes" id="UP001163046"/>
    </source>
</evidence>
<evidence type="ECO:0000313" key="4">
    <source>
        <dbReference type="EMBL" id="KAJ7379269.1"/>
    </source>
</evidence>
<reference evidence="4" key="1">
    <citation type="submission" date="2023-01" db="EMBL/GenBank/DDBJ databases">
        <title>Genome assembly of the deep-sea coral Lophelia pertusa.</title>
        <authorList>
            <person name="Herrera S."/>
            <person name="Cordes E."/>
        </authorList>
    </citation>
    <scope>NUCLEOTIDE SEQUENCE</scope>
    <source>
        <strain evidence="4">USNM1676648</strain>
        <tissue evidence="4">Polyp</tissue>
    </source>
</reference>
<gene>
    <name evidence="4" type="primary">ARFGAP2</name>
    <name evidence="4" type="ORF">OS493_017782</name>
</gene>
<accession>A0A9W9ZFP6</accession>
<evidence type="ECO:0000256" key="2">
    <source>
        <dbReference type="ARBA" id="ARBA00022833"/>
    </source>
</evidence>
<evidence type="ECO:0000256" key="1">
    <source>
        <dbReference type="ARBA" id="ARBA00022723"/>
    </source>
</evidence>
<comment type="caution">
    <text evidence="4">The sequence shown here is derived from an EMBL/GenBank/DDBJ whole genome shotgun (WGS) entry which is preliminary data.</text>
</comment>
<sequence>MPSLDNMVSQTEDTTAKYRSRVATMYREKLATLAARALQQYGTQLHVDGHHGPQSPNSPDRKDKDFFKEVESQSFQQTVVIPTNGKNGNNSGNDLSKNMEDLSVSPPKHQETRVPTIGSRKPTATKKKGLGAKKGGLGATKVSTNFSELESRAQKMDKDKEKAALMNAKEAEAELISPNLAYNPVNFKKEEEKLRHSDPKKAAQLERLGMGVGGARRGRQPLLAEVTLHQLPWRLLNN</sequence>
<keyword evidence="1" id="KW-0479">Metal-binding</keyword>
<keyword evidence="5" id="KW-1185">Reference proteome</keyword>
<dbReference type="PANTHER" id="PTHR45686:SF4">
    <property type="entry name" value="ADP-RIBOSYLATION FACTOR GTPASE ACTIVATING PROTEIN 3, ISOFORM H"/>
    <property type="match status" value="1"/>
</dbReference>
<dbReference type="GO" id="GO:0000139">
    <property type="term" value="C:Golgi membrane"/>
    <property type="evidence" value="ECO:0007669"/>
    <property type="project" value="GOC"/>
</dbReference>
<dbReference type="PANTHER" id="PTHR45686">
    <property type="entry name" value="ADP-RIBOSYLATION FACTOR GTPASE ACTIVATING PROTEIN 3, ISOFORM H-RELATED"/>
    <property type="match status" value="1"/>
</dbReference>
<dbReference type="GO" id="GO:0046872">
    <property type="term" value="F:metal ion binding"/>
    <property type="evidence" value="ECO:0007669"/>
    <property type="project" value="UniProtKB-KW"/>
</dbReference>